<dbReference type="AlphaFoldDB" id="A0AA43G2E3"/>
<name>A0AA43G2E3_VIBSP</name>
<gene>
    <name evidence="1" type="ORF">L8R85_22995</name>
</gene>
<accession>A0AA43G2E3</accession>
<evidence type="ECO:0000313" key="2">
    <source>
        <dbReference type="Proteomes" id="UP001159663"/>
    </source>
</evidence>
<dbReference type="Proteomes" id="UP001159663">
    <property type="component" value="Unassembled WGS sequence"/>
</dbReference>
<protein>
    <submittedName>
        <fullName evidence="1">Uncharacterized protein</fullName>
    </submittedName>
</protein>
<organism evidence="1 2">
    <name type="scientific">Vibrio splendidus</name>
    <dbReference type="NCBI Taxonomy" id="29497"/>
    <lineage>
        <taxon>Bacteria</taxon>
        <taxon>Pseudomonadati</taxon>
        <taxon>Pseudomonadota</taxon>
        <taxon>Gammaproteobacteria</taxon>
        <taxon>Vibrionales</taxon>
        <taxon>Vibrionaceae</taxon>
        <taxon>Vibrio</taxon>
    </lineage>
</organism>
<proteinExistence type="predicted"/>
<dbReference type="EMBL" id="JAKMYX010000139">
    <property type="protein sequence ID" value="MDH5923892.1"/>
    <property type="molecule type" value="Genomic_DNA"/>
</dbReference>
<reference evidence="1" key="1">
    <citation type="submission" date="2022-01" db="EMBL/GenBank/DDBJ databases">
        <title>Vibrio aestuarianus Clade A and Clade B isolates are associated with Pacific oyster (Crassostrea gigas) disease outbreaks across Ireland.</title>
        <authorList>
            <person name="Coyle N."/>
            <person name="O'Toole C."/>
            <person name="Thomas J.C.L."/>
            <person name="Ryder D."/>
            <person name="Cheslett D."/>
            <person name="Feist S."/>
            <person name="Bean T."/>
            <person name="Joseph A."/>
            <person name="Waina A."/>
            <person name="Feil E."/>
            <person name="Verner-Jeffreys D.W."/>
        </authorList>
    </citation>
    <scope>NUCLEOTIDE SEQUENCE</scope>
    <source>
        <strain evidence="1">S/17/14 A</strain>
    </source>
</reference>
<dbReference type="RefSeq" id="WP_280534736.1">
    <property type="nucleotide sequence ID" value="NZ_JAKMYX010000139.1"/>
</dbReference>
<sequence>MTAKTQNKVKRSRANRVGDVTSMKVFGSKMSKLVKKTSQLELTSLKEKGIIQ</sequence>
<evidence type="ECO:0000313" key="1">
    <source>
        <dbReference type="EMBL" id="MDH5923892.1"/>
    </source>
</evidence>
<comment type="caution">
    <text evidence="1">The sequence shown here is derived from an EMBL/GenBank/DDBJ whole genome shotgun (WGS) entry which is preliminary data.</text>
</comment>